<dbReference type="InterPro" id="IPR011856">
    <property type="entry name" value="tRNA_endonuc-like_dom_sf"/>
</dbReference>
<accession>A0A9D2N8Z3</accession>
<sequence length="1058" mass="120613">MDKIGEYRLKIYELFYHRPICEYAETDGRKKTENVLILGSGWIGVEAFKAVFWAGQCLDSELNITVASQNASAFQKQVLSGEPSAVLPALRLYTEEKHYANLFFQDIDVASGIDQAGLAPLDFENRKYNYIIVSLGDGEHNWIAALELLTRLYETQRNGLEYSGKRILCIFQEASETVDEEDRTSLVTMGEEYGIEVHFFGKESPSVSADLERTAKNLNFAYEMQYDQRIGKKQADEHFDESKRSEFLESPHAYQEGDLKIVSNFIGAEYNADSSLASAVHIPVKLAACREFAPDVDPVDSLKQAIREKNRLYGRLCMLEHRRWNAYMIMRGYRAPSIQEEQTLLYQGGNTHQDKKKLLHICLCDCGEKAVLGKEFDRQYHQWIRKKCPQDFFSELDRASLRCHQLTELLARKTDVKQLVNRISGDCLAYANLRRSIFKLANDEENSLAVYRNALDAALAYARSVSEEESAAIREVDRALAPIKTRNARTDFFGLDAQLVEMIPFSLWYESKYDTVLTISDGMASAAQDVIVPTLFCAPNAVFVGKAVGSRKYQQTIGEYFENRGATTVPRFDVLPSADVDTLFDAVDGKVQELGVGRLLVNCISGGNSQALLAVGKLMEKYGDGLHVVQYHPNKGIQSFSVDQNIGAGLENKSFSLSEFLRLKGGRFDNEYAVLYSSDQYDALAEFFREFCEPRNVRMADGKDTVFHVWSSMAEFFSRSAKDEKLESVFSQTPEEPPMEYRGRFSQEVYMDCGIGRTLKQLQDYRVIREYREQKEGRLFEISFVYRDTALETLLRTFEAGQIRPEHLYQTLKFLPVNDGLKLSDRQVREQQLFLPTDPEEMILAKSAFLRRMEEKKFLSGLEIDADGRASFVFKDNLTMNLFRKQGSIFELVVYNLLRESGMFDDIETGVKIAWDAEKNPADQVLLRLLNEPGSEAFGYRDYVSMRKKVLARRTERTVENEIDVIAVKDMNPVFLSCKTGANPEMGWLYEINSIAEHFQAAGVMVASSNFDQKARSMLRERAAQMKVPLWGTETLWDPDRLREALRHLIHGTIPGKQ</sequence>
<dbReference type="GO" id="GO:0003676">
    <property type="term" value="F:nucleic acid binding"/>
    <property type="evidence" value="ECO:0007669"/>
    <property type="project" value="InterPro"/>
</dbReference>
<name>A0A9D2N8Z3_9FIRM</name>
<proteinExistence type="predicted"/>
<protein>
    <submittedName>
        <fullName evidence="1">Uncharacterized protein</fullName>
    </submittedName>
</protein>
<dbReference type="Gene3D" id="3.40.1350.10">
    <property type="match status" value="1"/>
</dbReference>
<dbReference type="SUPFAM" id="SSF52980">
    <property type="entry name" value="Restriction endonuclease-like"/>
    <property type="match status" value="1"/>
</dbReference>
<dbReference type="EMBL" id="DWWU01000001">
    <property type="protein sequence ID" value="HJC14208.1"/>
    <property type="molecule type" value="Genomic_DNA"/>
</dbReference>
<dbReference type="Proteomes" id="UP000823849">
    <property type="component" value="Unassembled WGS sequence"/>
</dbReference>
<dbReference type="AlphaFoldDB" id="A0A9D2N8Z3"/>
<gene>
    <name evidence="1" type="ORF">H9705_00050</name>
</gene>
<dbReference type="InterPro" id="IPR011335">
    <property type="entry name" value="Restrct_endonuc-II-like"/>
</dbReference>
<reference evidence="1" key="1">
    <citation type="journal article" date="2021" name="PeerJ">
        <title>Extensive microbial diversity within the chicken gut microbiome revealed by metagenomics and culture.</title>
        <authorList>
            <person name="Gilroy R."/>
            <person name="Ravi A."/>
            <person name="Getino M."/>
            <person name="Pursley I."/>
            <person name="Horton D.L."/>
            <person name="Alikhan N.F."/>
            <person name="Baker D."/>
            <person name="Gharbi K."/>
            <person name="Hall N."/>
            <person name="Watson M."/>
            <person name="Adriaenssens E.M."/>
            <person name="Foster-Nyarko E."/>
            <person name="Jarju S."/>
            <person name="Secka A."/>
            <person name="Antonio M."/>
            <person name="Oren A."/>
            <person name="Chaudhuri R.R."/>
            <person name="La Ragione R."/>
            <person name="Hildebrand F."/>
            <person name="Pallen M.J."/>
        </authorList>
    </citation>
    <scope>NUCLEOTIDE SEQUENCE</scope>
    <source>
        <strain evidence="1">CHK185-5351</strain>
    </source>
</reference>
<reference evidence="1" key="2">
    <citation type="submission" date="2021-04" db="EMBL/GenBank/DDBJ databases">
        <authorList>
            <person name="Gilroy R."/>
        </authorList>
    </citation>
    <scope>NUCLEOTIDE SEQUENCE</scope>
    <source>
        <strain evidence="1">CHK185-5351</strain>
    </source>
</reference>
<organism evidence="1 2">
    <name type="scientific">Candidatus Fusicatenibacter intestinigallinarum</name>
    <dbReference type="NCBI Taxonomy" id="2838598"/>
    <lineage>
        <taxon>Bacteria</taxon>
        <taxon>Bacillati</taxon>
        <taxon>Bacillota</taxon>
        <taxon>Clostridia</taxon>
        <taxon>Lachnospirales</taxon>
        <taxon>Lachnospiraceae</taxon>
        <taxon>Fusicatenibacter</taxon>
    </lineage>
</organism>
<comment type="caution">
    <text evidence="1">The sequence shown here is derived from an EMBL/GenBank/DDBJ whole genome shotgun (WGS) entry which is preliminary data.</text>
</comment>
<evidence type="ECO:0000313" key="2">
    <source>
        <dbReference type="Proteomes" id="UP000823849"/>
    </source>
</evidence>
<evidence type="ECO:0000313" key="1">
    <source>
        <dbReference type="EMBL" id="HJC14208.1"/>
    </source>
</evidence>